<reference evidence="1 2" key="1">
    <citation type="submission" date="2014-01" db="EMBL/GenBank/DDBJ databases">
        <title>Full genme sequencing of cellulolytic bacterium Gynuella sunshinyii YC6258T gen. nov., sp. nov.</title>
        <authorList>
            <person name="Khan H."/>
            <person name="Chung E.J."/>
            <person name="Chung Y.R."/>
        </authorList>
    </citation>
    <scope>NUCLEOTIDE SEQUENCE [LARGE SCALE GENOMIC DNA]</scope>
    <source>
        <strain evidence="1 2">YC6258</strain>
    </source>
</reference>
<dbReference type="Proteomes" id="UP000032266">
    <property type="component" value="Chromosome"/>
</dbReference>
<dbReference type="EMBL" id="CP007142">
    <property type="protein sequence ID" value="AJQ96997.1"/>
    <property type="molecule type" value="Genomic_DNA"/>
</dbReference>
<evidence type="ECO:0000313" key="2">
    <source>
        <dbReference type="Proteomes" id="UP000032266"/>
    </source>
</evidence>
<dbReference type="InterPro" id="IPR012332">
    <property type="entry name" value="Autotransporter_pectin_lyase_C"/>
</dbReference>
<dbReference type="OrthoDB" id="355208at2"/>
<sequence>MLVSNTLLRSGFFVQRIGQVLTLAILLAGTAIADSGMPPSPSSAGAGGETLLRPFGEKMISVKPSGVYQQQGQVVSQQTKTYQAAKTDQSVIYVYSGGHYSLTDGYLNKTGASSNVNSSNMYGNNAAVLATQGSHVDLTECTVHSDGHGANAVLAYGEGSFIQVENCTISTIKESSRGVHATYGGTITVSNSTISTQGAHSAALATDRGGGTVKATNVTATTQGEGSPGIYSTGNIEVYAGNYVALGSEVAVIEGKNRITLNGTDITAYQKRGVMLYQSHSGDSVPGEGRFQMVDGSLTNSSSGPVFFVTNTTARVSLTSVDIMNSSNTFLRVVAPGKNEPDTLPQWGQEGGKVTFDAIRQELTGDVVTDSRSSVTMDLNEASILRGGININHEGNVDLTLDESSRWVSPSNSYVNVIRGAQLQDSVMANIDAPAGVTIYYHKMTDLNGSWLKGNYILTSGGKLVMN</sequence>
<evidence type="ECO:0000313" key="1">
    <source>
        <dbReference type="EMBL" id="AJQ96997.1"/>
    </source>
</evidence>
<keyword evidence="2" id="KW-1185">Reference proteome</keyword>
<dbReference type="STRING" id="1445510.YC6258_04965"/>
<protein>
    <recommendedName>
        <fullName evidence="3">Right handed beta helix domain-containing protein</fullName>
    </recommendedName>
</protein>
<dbReference type="AlphaFoldDB" id="A0A0C5VQV2"/>
<dbReference type="SUPFAM" id="SSF51126">
    <property type="entry name" value="Pectin lyase-like"/>
    <property type="match status" value="1"/>
</dbReference>
<dbReference type="RefSeq" id="WP_144407716.1">
    <property type="nucleotide sequence ID" value="NZ_CP007142.1"/>
</dbReference>
<accession>A0A0C5VQV2</accession>
<dbReference type="KEGG" id="gsn:YC6258_04965"/>
<name>A0A0C5VQV2_9GAMM</name>
<evidence type="ECO:0008006" key="3">
    <source>
        <dbReference type="Google" id="ProtNLM"/>
    </source>
</evidence>
<organism evidence="1 2">
    <name type="scientific">Gynuella sunshinyii YC6258</name>
    <dbReference type="NCBI Taxonomy" id="1445510"/>
    <lineage>
        <taxon>Bacteria</taxon>
        <taxon>Pseudomonadati</taxon>
        <taxon>Pseudomonadota</taxon>
        <taxon>Gammaproteobacteria</taxon>
        <taxon>Oceanospirillales</taxon>
        <taxon>Saccharospirillaceae</taxon>
        <taxon>Gynuella</taxon>
    </lineage>
</organism>
<dbReference type="HOGENOM" id="CLU_031112_2_0_6"/>
<gene>
    <name evidence="1" type="ORF">YC6258_04965</name>
</gene>
<dbReference type="Gene3D" id="2.160.20.20">
    <property type="match status" value="1"/>
</dbReference>
<dbReference type="InterPro" id="IPR011050">
    <property type="entry name" value="Pectin_lyase_fold/virulence"/>
</dbReference>
<proteinExistence type="predicted"/>